<protein>
    <submittedName>
        <fullName evidence="2">Uncharacterized protein LOC127566147</fullName>
    </submittedName>
</protein>
<evidence type="ECO:0000313" key="1">
    <source>
        <dbReference type="Proteomes" id="UP000515160"/>
    </source>
</evidence>
<reference evidence="2" key="1">
    <citation type="submission" date="2025-08" db="UniProtKB">
        <authorList>
            <consortium name="RefSeq"/>
        </authorList>
    </citation>
    <scope>IDENTIFICATION</scope>
    <source>
        <strain evidence="2">15112-1751.03</strain>
        <tissue evidence="2">Whole Adult</tissue>
    </source>
</reference>
<dbReference type="Proteomes" id="UP000515160">
    <property type="component" value="Chromosome X"/>
</dbReference>
<gene>
    <name evidence="2" type="primary">LOC127566147</name>
</gene>
<evidence type="ECO:0000313" key="2">
    <source>
        <dbReference type="RefSeq" id="XP_051863776.1"/>
    </source>
</evidence>
<accession>A0A9C6T259</accession>
<dbReference type="AlphaFoldDB" id="A0A9C6T259"/>
<proteinExistence type="predicted"/>
<name>A0A9C6T259_DROAB</name>
<keyword evidence="1" id="KW-1185">Reference proteome</keyword>
<sequence>MQLKKVQKTTRTFIPSSLGEVTVLDYANSQMVSINMGLAAEENSTFKIIHVIDLEAYETTLLGESIENISNTNPIYPFRNYELAQMKSDLSKWFAWKWLKMKYLTQDHQD</sequence>
<dbReference type="GeneID" id="127566147"/>
<dbReference type="OrthoDB" id="8067285at2759"/>
<organism evidence="1 2">
    <name type="scientific">Drosophila albomicans</name>
    <name type="common">Fruit fly</name>
    <dbReference type="NCBI Taxonomy" id="7291"/>
    <lineage>
        <taxon>Eukaryota</taxon>
        <taxon>Metazoa</taxon>
        <taxon>Ecdysozoa</taxon>
        <taxon>Arthropoda</taxon>
        <taxon>Hexapoda</taxon>
        <taxon>Insecta</taxon>
        <taxon>Pterygota</taxon>
        <taxon>Neoptera</taxon>
        <taxon>Endopterygota</taxon>
        <taxon>Diptera</taxon>
        <taxon>Brachycera</taxon>
        <taxon>Muscomorpha</taxon>
        <taxon>Ephydroidea</taxon>
        <taxon>Drosophilidae</taxon>
        <taxon>Drosophila</taxon>
    </lineage>
</organism>
<dbReference type="RefSeq" id="XP_051863776.1">
    <property type="nucleotide sequence ID" value="XM_052007816.1"/>
</dbReference>